<evidence type="ECO:0000256" key="8">
    <source>
        <dbReference type="SAM" id="MobiDB-lite"/>
    </source>
</evidence>
<feature type="compositionally biased region" description="Basic and acidic residues" evidence="8">
    <location>
        <begin position="278"/>
        <end position="294"/>
    </location>
</feature>
<dbReference type="GO" id="GO:0032040">
    <property type="term" value="C:small-subunit processome"/>
    <property type="evidence" value="ECO:0007669"/>
    <property type="project" value="InterPro"/>
</dbReference>
<comment type="similarity">
    <text evidence="6">Belongs to the UTP23/FCF1 family. UTP23 subfamily.</text>
</comment>
<evidence type="ECO:0000256" key="3">
    <source>
        <dbReference type="ARBA" id="ARBA00022552"/>
    </source>
</evidence>
<evidence type="ECO:0000256" key="1">
    <source>
        <dbReference type="ARBA" id="ARBA00004604"/>
    </source>
</evidence>
<evidence type="ECO:0000256" key="6">
    <source>
        <dbReference type="ARBA" id="ARBA00038503"/>
    </source>
</evidence>
<feature type="region of interest" description="Disordered" evidence="8">
    <location>
        <begin position="174"/>
        <end position="294"/>
    </location>
</feature>
<keyword evidence="11" id="KW-1185">Reference proteome</keyword>
<dbReference type="OrthoDB" id="25675at2759"/>
<dbReference type="FunFam" id="3.40.50.1010:FF:000006">
    <property type="entry name" value="rRNA-processing protein UTP23 homolog"/>
    <property type="match status" value="1"/>
</dbReference>
<evidence type="ECO:0000256" key="4">
    <source>
        <dbReference type="ARBA" id="ARBA00023242"/>
    </source>
</evidence>
<protein>
    <recommendedName>
        <fullName evidence="7">U three protein 23</fullName>
    </recommendedName>
</protein>
<evidence type="ECO:0000259" key="9">
    <source>
        <dbReference type="Pfam" id="PF24779"/>
    </source>
</evidence>
<accession>A0A9P4RA93</accession>
<feature type="compositionally biased region" description="Basic residues" evidence="8">
    <location>
        <begin position="268"/>
        <end position="277"/>
    </location>
</feature>
<sequence>MRGKRHKASKRLMQRFIQTFGFREPYQVLVDAQILQDAKRFKIDLLGRIQKLLQAEIKPLITQCSMRHLYSAIPKDEDLITQAKEYERRRCGHHELDEPLTSFECICECVDPKGHNTNKFRYVVASQDRKLRAHLRQIPGVPLIYIHKSVVILEPMAAESQNFRETEEKAKFKAGIKGARNANAGQKRKREDEDSADEAVTGNVEHSPSDSRLQKTKKKQKGPKGPNPLSAKKSKKNAPPSATATPKLSRDRPPEAETSIGEDAESGKRKRRRKHKPKGDGGADTKTEEDQTVS</sequence>
<evidence type="ECO:0000313" key="10">
    <source>
        <dbReference type="EMBL" id="KAF2739296.1"/>
    </source>
</evidence>
<dbReference type="Proteomes" id="UP000799444">
    <property type="component" value="Unassembled WGS sequence"/>
</dbReference>
<feature type="compositionally biased region" description="Low complexity" evidence="8">
    <location>
        <begin position="223"/>
        <end position="244"/>
    </location>
</feature>
<comment type="caution">
    <text evidence="10">The sequence shown here is derived from an EMBL/GenBank/DDBJ whole genome shotgun (WGS) entry which is preliminary data.</text>
</comment>
<evidence type="ECO:0000256" key="5">
    <source>
        <dbReference type="ARBA" id="ARBA00037300"/>
    </source>
</evidence>
<name>A0A9P4RA93_9PLEO</name>
<dbReference type="Pfam" id="PF04900">
    <property type="entry name" value="Fcf1"/>
    <property type="match status" value="1"/>
</dbReference>
<organism evidence="10 11">
    <name type="scientific">Polyplosphaeria fusca</name>
    <dbReference type="NCBI Taxonomy" id="682080"/>
    <lineage>
        <taxon>Eukaryota</taxon>
        <taxon>Fungi</taxon>
        <taxon>Dikarya</taxon>
        <taxon>Ascomycota</taxon>
        <taxon>Pezizomycotina</taxon>
        <taxon>Dothideomycetes</taxon>
        <taxon>Pleosporomycetidae</taxon>
        <taxon>Pleosporales</taxon>
        <taxon>Tetraplosphaeriaceae</taxon>
        <taxon>Polyplosphaeria</taxon>
    </lineage>
</organism>
<evidence type="ECO:0000313" key="11">
    <source>
        <dbReference type="Proteomes" id="UP000799444"/>
    </source>
</evidence>
<proteinExistence type="inferred from homology"/>
<reference evidence="10" key="1">
    <citation type="journal article" date="2020" name="Stud. Mycol.">
        <title>101 Dothideomycetes genomes: a test case for predicting lifestyles and emergence of pathogens.</title>
        <authorList>
            <person name="Haridas S."/>
            <person name="Albert R."/>
            <person name="Binder M."/>
            <person name="Bloem J."/>
            <person name="Labutti K."/>
            <person name="Salamov A."/>
            <person name="Andreopoulos B."/>
            <person name="Baker S."/>
            <person name="Barry K."/>
            <person name="Bills G."/>
            <person name="Bluhm B."/>
            <person name="Cannon C."/>
            <person name="Castanera R."/>
            <person name="Culley D."/>
            <person name="Daum C."/>
            <person name="Ezra D."/>
            <person name="Gonzalez J."/>
            <person name="Henrissat B."/>
            <person name="Kuo A."/>
            <person name="Liang C."/>
            <person name="Lipzen A."/>
            <person name="Lutzoni F."/>
            <person name="Magnuson J."/>
            <person name="Mondo S."/>
            <person name="Nolan M."/>
            <person name="Ohm R."/>
            <person name="Pangilinan J."/>
            <person name="Park H.-J."/>
            <person name="Ramirez L."/>
            <person name="Alfaro M."/>
            <person name="Sun H."/>
            <person name="Tritt A."/>
            <person name="Yoshinaga Y."/>
            <person name="Zwiers L.-H."/>
            <person name="Turgeon B."/>
            <person name="Goodwin S."/>
            <person name="Spatafora J."/>
            <person name="Crous P."/>
            <person name="Grigoriev I."/>
        </authorList>
    </citation>
    <scope>NUCLEOTIDE SEQUENCE</scope>
    <source>
        <strain evidence="10">CBS 125425</strain>
    </source>
</reference>
<keyword evidence="4" id="KW-0539">Nucleus</keyword>
<dbReference type="GO" id="GO:0006364">
    <property type="term" value="P:rRNA processing"/>
    <property type="evidence" value="ECO:0007669"/>
    <property type="project" value="UniProtKB-KW"/>
</dbReference>
<dbReference type="Pfam" id="PF24779">
    <property type="entry name" value="UTP23_sensor"/>
    <property type="match status" value="1"/>
</dbReference>
<comment type="subcellular location">
    <subcellularLocation>
        <location evidence="1">Nucleus</location>
        <location evidence="1">Nucleolus</location>
    </subcellularLocation>
</comment>
<evidence type="ECO:0000256" key="7">
    <source>
        <dbReference type="ARBA" id="ARBA00076388"/>
    </source>
</evidence>
<evidence type="ECO:0000256" key="2">
    <source>
        <dbReference type="ARBA" id="ARBA00022517"/>
    </source>
</evidence>
<keyword evidence="2" id="KW-0690">Ribosome biogenesis</keyword>
<dbReference type="AlphaFoldDB" id="A0A9P4RA93"/>
<dbReference type="InterPro" id="IPR057776">
    <property type="entry name" value="UTP23_sensor"/>
</dbReference>
<comment type="function">
    <text evidence="5">Involved in rRNA-processing and ribosome biogenesis.</text>
</comment>
<gene>
    <name evidence="10" type="ORF">EJ04DRAFT_573279</name>
</gene>
<dbReference type="EMBL" id="ML996105">
    <property type="protein sequence ID" value="KAF2739296.1"/>
    <property type="molecule type" value="Genomic_DNA"/>
</dbReference>
<dbReference type="SUPFAM" id="SSF88723">
    <property type="entry name" value="PIN domain-like"/>
    <property type="match status" value="1"/>
</dbReference>
<keyword evidence="3" id="KW-0698">rRNA processing</keyword>
<dbReference type="InterPro" id="IPR029060">
    <property type="entry name" value="PIN-like_dom_sf"/>
</dbReference>
<dbReference type="Gene3D" id="3.40.50.1010">
    <property type="entry name" value="5'-nuclease"/>
    <property type="match status" value="1"/>
</dbReference>
<dbReference type="CDD" id="cd09865">
    <property type="entry name" value="PIN_ScUtp23p-like"/>
    <property type="match status" value="1"/>
</dbReference>
<dbReference type="InterPro" id="IPR006984">
    <property type="entry name" value="Fcf1/UTP23"/>
</dbReference>
<feature type="domain" description="UTP23 sensor motif region" evidence="9">
    <location>
        <begin position="217"/>
        <end position="236"/>
    </location>
</feature>
<dbReference type="PANTHER" id="PTHR12416">
    <property type="entry name" value="RRNA-PROCESSING PROTEIN UTP23 HOMOLOG"/>
    <property type="match status" value="1"/>
</dbReference>